<proteinExistence type="predicted"/>
<dbReference type="Proteomes" id="UP001523262">
    <property type="component" value="Unassembled WGS sequence"/>
</dbReference>
<name>A0ABT0W882_9BACI</name>
<organism evidence="1 2">
    <name type="scientific">Neobacillus pocheonensis</name>
    <dbReference type="NCBI Taxonomy" id="363869"/>
    <lineage>
        <taxon>Bacteria</taxon>
        <taxon>Bacillati</taxon>
        <taxon>Bacillota</taxon>
        <taxon>Bacilli</taxon>
        <taxon>Bacillales</taxon>
        <taxon>Bacillaceae</taxon>
        <taxon>Neobacillus</taxon>
    </lineage>
</organism>
<evidence type="ECO:0000313" key="1">
    <source>
        <dbReference type="EMBL" id="MCM2531670.1"/>
    </source>
</evidence>
<dbReference type="EMBL" id="JAMQCR010000001">
    <property type="protein sequence ID" value="MCM2531670.1"/>
    <property type="molecule type" value="Genomic_DNA"/>
</dbReference>
<keyword evidence="2" id="KW-1185">Reference proteome</keyword>
<gene>
    <name evidence="1" type="ORF">NDK43_03685</name>
</gene>
<reference evidence="1 2" key="1">
    <citation type="submission" date="2022-06" db="EMBL/GenBank/DDBJ databases">
        <authorList>
            <person name="Jeon C.O."/>
        </authorList>
    </citation>
    <scope>NUCLEOTIDE SEQUENCE [LARGE SCALE GENOMIC DNA]</scope>
    <source>
        <strain evidence="1 2">KCTC 13943</strain>
    </source>
</reference>
<evidence type="ECO:0000313" key="2">
    <source>
        <dbReference type="Proteomes" id="UP001523262"/>
    </source>
</evidence>
<sequence length="55" mass="6421">MDEIRKSFKGLNKEEACEKSIMKKFITVYVMNQPSKQTIQDTAKEILRQTKTPSK</sequence>
<protein>
    <submittedName>
        <fullName evidence="1">Uncharacterized protein</fullName>
    </submittedName>
</protein>
<comment type="caution">
    <text evidence="1">The sequence shown here is derived from an EMBL/GenBank/DDBJ whole genome shotgun (WGS) entry which is preliminary data.</text>
</comment>
<accession>A0ABT0W882</accession>